<protein>
    <submittedName>
        <fullName evidence="2">Uncharacterized protein</fullName>
    </submittedName>
</protein>
<dbReference type="RefSeq" id="WP_035021117.1">
    <property type="nucleotide sequence ID" value="NZ_CP084916.1"/>
</dbReference>
<gene>
    <name evidence="2" type="ORF">SAMN04487752_1981</name>
</gene>
<keyword evidence="3" id="KW-1185">Reference proteome</keyword>
<proteinExistence type="predicted"/>
<keyword evidence="1" id="KW-1133">Transmembrane helix</keyword>
<dbReference type="EMBL" id="FNJW01000008">
    <property type="protein sequence ID" value="SDQ36552.1"/>
    <property type="molecule type" value="Genomic_DNA"/>
</dbReference>
<dbReference type="OrthoDB" id="2157447at2"/>
<name>A0A1H1AA66_9LACT</name>
<keyword evidence="1" id="KW-0812">Transmembrane</keyword>
<dbReference type="Proteomes" id="UP000199481">
    <property type="component" value="Unassembled WGS sequence"/>
</dbReference>
<reference evidence="3" key="1">
    <citation type="submission" date="2016-10" db="EMBL/GenBank/DDBJ databases">
        <authorList>
            <person name="Varghese N."/>
            <person name="Submissions S."/>
        </authorList>
    </citation>
    <scope>NUCLEOTIDE SEQUENCE [LARGE SCALE GENOMIC DNA]</scope>
    <source>
        <strain evidence="3">MPL-11</strain>
    </source>
</reference>
<accession>A0A1H1AA66</accession>
<organism evidence="2 3">
    <name type="scientific">Carnobacterium viridans</name>
    <dbReference type="NCBI Taxonomy" id="174587"/>
    <lineage>
        <taxon>Bacteria</taxon>
        <taxon>Bacillati</taxon>
        <taxon>Bacillota</taxon>
        <taxon>Bacilli</taxon>
        <taxon>Lactobacillales</taxon>
        <taxon>Carnobacteriaceae</taxon>
        <taxon>Carnobacterium</taxon>
    </lineage>
</organism>
<sequence>MKKKIFYWILFILVGVILVFTRIDLLYEEAAVTSPFNNQVKVITVPQHPIYEYVKVSKTVQYISGYAGNQPNQGTKFSIGDGFRWSEENEAQVTTRSAQYLFGSIDPLGSIFVKVPNETDYFKLKVTEGNEVTKTAVYVKSETDDNKRFLYYLYPSSLYSLAFTPVIVH</sequence>
<feature type="transmembrane region" description="Helical" evidence="1">
    <location>
        <begin position="6"/>
        <end position="27"/>
    </location>
</feature>
<dbReference type="AlphaFoldDB" id="A0A1H1AA66"/>
<evidence type="ECO:0000256" key="1">
    <source>
        <dbReference type="SAM" id="Phobius"/>
    </source>
</evidence>
<evidence type="ECO:0000313" key="2">
    <source>
        <dbReference type="EMBL" id="SDQ36552.1"/>
    </source>
</evidence>
<evidence type="ECO:0000313" key="3">
    <source>
        <dbReference type="Proteomes" id="UP000199481"/>
    </source>
</evidence>
<keyword evidence="1" id="KW-0472">Membrane</keyword>